<dbReference type="GO" id="GO:0003677">
    <property type="term" value="F:DNA binding"/>
    <property type="evidence" value="ECO:0007669"/>
    <property type="project" value="UniProtKB-UniRule"/>
</dbReference>
<dbReference type="InterPro" id="IPR037914">
    <property type="entry name" value="SpoVT-AbrB_sf"/>
</dbReference>
<comment type="caution">
    <text evidence="3">The sequence shown here is derived from an EMBL/GenBank/DDBJ whole genome shotgun (WGS) entry which is preliminary data.</text>
</comment>
<dbReference type="PROSITE" id="PS51740">
    <property type="entry name" value="SPOVT_ABRB"/>
    <property type="match status" value="1"/>
</dbReference>
<sequence>MKGDDDLATFAMTVTSKGQVTLPAEFRQKAGIETGDRIDLVLQRDGQARIRPRKGRLSDLRGLIKWPHPISDEDLETMIAEARSRRLRR</sequence>
<evidence type="ECO:0000256" key="1">
    <source>
        <dbReference type="PROSITE-ProRule" id="PRU01076"/>
    </source>
</evidence>
<proteinExistence type="predicted"/>
<dbReference type="Gene3D" id="2.10.260.10">
    <property type="match status" value="1"/>
</dbReference>
<reference evidence="3 4" key="1">
    <citation type="submission" date="2017-08" db="EMBL/GenBank/DDBJ databases">
        <title>Infants hospitalized years apart are colonized by the same room-sourced microbial strains.</title>
        <authorList>
            <person name="Brooks B."/>
            <person name="Olm M.R."/>
            <person name="Firek B.A."/>
            <person name="Baker R."/>
            <person name="Thomas B.C."/>
            <person name="Morowitz M.J."/>
            <person name="Banfield J.F."/>
        </authorList>
    </citation>
    <scope>NUCLEOTIDE SEQUENCE [LARGE SCALE GENOMIC DNA]</scope>
    <source>
        <strain evidence="3">S2_005_003_R2_43</strain>
    </source>
</reference>
<evidence type="ECO:0000259" key="2">
    <source>
        <dbReference type="PROSITE" id="PS51740"/>
    </source>
</evidence>
<evidence type="ECO:0000313" key="3">
    <source>
        <dbReference type="EMBL" id="PZQ17752.1"/>
    </source>
</evidence>
<feature type="domain" description="SpoVT-AbrB" evidence="2">
    <location>
        <begin position="9"/>
        <end position="55"/>
    </location>
</feature>
<gene>
    <name evidence="3" type="ORF">DI565_03140</name>
</gene>
<dbReference type="AlphaFoldDB" id="A0A2W5KLH2"/>
<dbReference type="EMBL" id="QFPN01000002">
    <property type="protein sequence ID" value="PZQ17752.1"/>
    <property type="molecule type" value="Genomic_DNA"/>
</dbReference>
<organism evidence="3 4">
    <name type="scientific">Ancylobacter novellus</name>
    <name type="common">Thiobacillus novellus</name>
    <dbReference type="NCBI Taxonomy" id="921"/>
    <lineage>
        <taxon>Bacteria</taxon>
        <taxon>Pseudomonadati</taxon>
        <taxon>Pseudomonadota</taxon>
        <taxon>Alphaproteobacteria</taxon>
        <taxon>Hyphomicrobiales</taxon>
        <taxon>Xanthobacteraceae</taxon>
        <taxon>Ancylobacter</taxon>
    </lineage>
</organism>
<dbReference type="SUPFAM" id="SSF89447">
    <property type="entry name" value="AbrB/MazE/MraZ-like"/>
    <property type="match status" value="1"/>
</dbReference>
<evidence type="ECO:0000313" key="4">
    <source>
        <dbReference type="Proteomes" id="UP000249577"/>
    </source>
</evidence>
<protein>
    <submittedName>
        <fullName evidence="3">AbrB family transcriptional regulator</fullName>
    </submittedName>
</protein>
<dbReference type="Proteomes" id="UP000249577">
    <property type="component" value="Unassembled WGS sequence"/>
</dbReference>
<dbReference type="Pfam" id="PF04014">
    <property type="entry name" value="MazE_antitoxin"/>
    <property type="match status" value="1"/>
</dbReference>
<dbReference type="InterPro" id="IPR007159">
    <property type="entry name" value="SpoVT-AbrB_dom"/>
</dbReference>
<accession>A0A2W5KLH2</accession>
<dbReference type="NCBIfam" id="TIGR01439">
    <property type="entry name" value="lp_hng_hel_AbrB"/>
    <property type="match status" value="1"/>
</dbReference>
<name>A0A2W5KLH2_ANCNO</name>
<keyword evidence="1" id="KW-0238">DNA-binding</keyword>
<dbReference type="SMART" id="SM00966">
    <property type="entry name" value="SpoVT_AbrB"/>
    <property type="match status" value="1"/>
</dbReference>